<dbReference type="OrthoDB" id="623670at2759"/>
<evidence type="ECO:0000313" key="4">
    <source>
        <dbReference type="Proteomes" id="UP000193648"/>
    </source>
</evidence>
<gene>
    <name evidence="3" type="ORF">BCR41DRAFT_281069</name>
</gene>
<dbReference type="InterPro" id="IPR009009">
    <property type="entry name" value="RlpA-like_DPBB"/>
</dbReference>
<dbReference type="PANTHER" id="PTHR31836:SF25">
    <property type="entry name" value="RLPA-LIKE PROTEIN DOUBLE-PSI BETA-BARREL DOMAIN-CONTAINING PROTEIN"/>
    <property type="match status" value="1"/>
</dbReference>
<feature type="domain" description="RlpA-like protein double-psi beta-barrel" evidence="2">
    <location>
        <begin position="15"/>
        <end position="104"/>
    </location>
</feature>
<feature type="non-terminal residue" evidence="3">
    <location>
        <position position="106"/>
    </location>
</feature>
<dbReference type="InterPro" id="IPR036908">
    <property type="entry name" value="RlpA-like_sf"/>
</dbReference>
<name>A0A1Y2GLB9_9FUNG</name>
<feature type="non-terminal residue" evidence="3">
    <location>
        <position position="1"/>
    </location>
</feature>
<dbReference type="Proteomes" id="UP000193648">
    <property type="component" value="Unassembled WGS sequence"/>
</dbReference>
<dbReference type="InParanoid" id="A0A1Y2GLB9"/>
<dbReference type="InterPro" id="IPR051477">
    <property type="entry name" value="Expansin_CellWall"/>
</dbReference>
<evidence type="ECO:0000256" key="1">
    <source>
        <dbReference type="ARBA" id="ARBA00022729"/>
    </source>
</evidence>
<dbReference type="Pfam" id="PF03330">
    <property type="entry name" value="DPBB_1"/>
    <property type="match status" value="1"/>
</dbReference>
<sequence>DAISAQGTGSSPYSGRGTWFTDKVGSCGTPFDTNDMIVAMNAHQMGGTSQCGKTVKIHSGGKTVTARVTDTCPAQFCAPGSLDLSQAVFKQFAPLTQGVVQIQWEF</sequence>
<dbReference type="PANTHER" id="PTHR31836">
    <property type="match status" value="1"/>
</dbReference>
<comment type="caution">
    <text evidence="3">The sequence shown here is derived from an EMBL/GenBank/DDBJ whole genome shotgun (WGS) entry which is preliminary data.</text>
</comment>
<organism evidence="3 4">
    <name type="scientific">Lobosporangium transversale</name>
    <dbReference type="NCBI Taxonomy" id="64571"/>
    <lineage>
        <taxon>Eukaryota</taxon>
        <taxon>Fungi</taxon>
        <taxon>Fungi incertae sedis</taxon>
        <taxon>Mucoromycota</taxon>
        <taxon>Mortierellomycotina</taxon>
        <taxon>Mortierellomycetes</taxon>
        <taxon>Mortierellales</taxon>
        <taxon>Mortierellaceae</taxon>
        <taxon>Lobosporangium</taxon>
    </lineage>
</organism>
<accession>A0A1Y2GLB9</accession>
<dbReference type="SUPFAM" id="SSF50685">
    <property type="entry name" value="Barwin-like endoglucanases"/>
    <property type="match status" value="1"/>
</dbReference>
<keyword evidence="4" id="KW-1185">Reference proteome</keyword>
<reference evidence="3 4" key="1">
    <citation type="submission" date="2016-07" db="EMBL/GenBank/DDBJ databases">
        <title>Pervasive Adenine N6-methylation of Active Genes in Fungi.</title>
        <authorList>
            <consortium name="DOE Joint Genome Institute"/>
            <person name="Mondo S.J."/>
            <person name="Dannebaum R.O."/>
            <person name="Kuo R.C."/>
            <person name="Labutti K."/>
            <person name="Haridas S."/>
            <person name="Kuo A."/>
            <person name="Salamov A."/>
            <person name="Ahrendt S.R."/>
            <person name="Lipzen A."/>
            <person name="Sullivan W."/>
            <person name="Andreopoulos W.B."/>
            <person name="Clum A."/>
            <person name="Lindquist E."/>
            <person name="Daum C."/>
            <person name="Ramamoorthy G.K."/>
            <person name="Gryganskyi A."/>
            <person name="Culley D."/>
            <person name="Magnuson J.K."/>
            <person name="James T.Y."/>
            <person name="O'Malley M.A."/>
            <person name="Stajich J.E."/>
            <person name="Spatafora J.W."/>
            <person name="Visel A."/>
            <person name="Grigoriev I.V."/>
        </authorList>
    </citation>
    <scope>NUCLEOTIDE SEQUENCE [LARGE SCALE GENOMIC DNA]</scope>
    <source>
        <strain evidence="3 4">NRRL 3116</strain>
    </source>
</reference>
<dbReference type="GeneID" id="33562074"/>
<keyword evidence="1" id="KW-0732">Signal</keyword>
<evidence type="ECO:0000313" key="3">
    <source>
        <dbReference type="EMBL" id="ORZ14463.1"/>
    </source>
</evidence>
<dbReference type="EMBL" id="MCFF01000021">
    <property type="protein sequence ID" value="ORZ14463.1"/>
    <property type="molecule type" value="Genomic_DNA"/>
</dbReference>
<dbReference type="CDD" id="cd22191">
    <property type="entry name" value="DPBB_RlpA_EXP_N-like"/>
    <property type="match status" value="1"/>
</dbReference>
<protein>
    <submittedName>
        <fullName evidence="3">RlpA-like double-psi beta-barrel-protein domain-containing protein-containing protein</fullName>
    </submittedName>
</protein>
<dbReference type="Gene3D" id="2.40.40.10">
    <property type="entry name" value="RlpA-like domain"/>
    <property type="match status" value="1"/>
</dbReference>
<dbReference type="RefSeq" id="XP_021880941.1">
    <property type="nucleotide sequence ID" value="XM_022020230.1"/>
</dbReference>
<evidence type="ECO:0000259" key="2">
    <source>
        <dbReference type="Pfam" id="PF03330"/>
    </source>
</evidence>
<dbReference type="AlphaFoldDB" id="A0A1Y2GLB9"/>
<proteinExistence type="predicted"/>